<evidence type="ECO:0000259" key="1">
    <source>
        <dbReference type="Pfam" id="PF01408"/>
    </source>
</evidence>
<dbReference type="SUPFAM" id="SSF55347">
    <property type="entry name" value="Glyceraldehyde-3-phosphate dehydrogenase-like, C-terminal domain"/>
    <property type="match status" value="1"/>
</dbReference>
<protein>
    <submittedName>
        <fullName evidence="3">Gfo/Idh/MocA family oxidoreductase</fullName>
    </submittedName>
</protein>
<feature type="domain" description="GFO/IDH/MocA-like oxidoreductase" evidence="2">
    <location>
        <begin position="137"/>
        <end position="245"/>
    </location>
</feature>
<name>A0ABU3BR85_9BACT</name>
<dbReference type="Pfam" id="PF22725">
    <property type="entry name" value="GFO_IDH_MocA_C3"/>
    <property type="match status" value="1"/>
</dbReference>
<dbReference type="InterPro" id="IPR055170">
    <property type="entry name" value="GFO_IDH_MocA-like_dom"/>
</dbReference>
<organism evidence="3 4">
    <name type="scientific">Rubrivirga litoralis</name>
    <dbReference type="NCBI Taxonomy" id="3075598"/>
    <lineage>
        <taxon>Bacteria</taxon>
        <taxon>Pseudomonadati</taxon>
        <taxon>Rhodothermota</taxon>
        <taxon>Rhodothermia</taxon>
        <taxon>Rhodothermales</taxon>
        <taxon>Rubricoccaceae</taxon>
        <taxon>Rubrivirga</taxon>
    </lineage>
</organism>
<evidence type="ECO:0000259" key="2">
    <source>
        <dbReference type="Pfam" id="PF22725"/>
    </source>
</evidence>
<evidence type="ECO:0000313" key="4">
    <source>
        <dbReference type="Proteomes" id="UP001267426"/>
    </source>
</evidence>
<dbReference type="Pfam" id="PF01408">
    <property type="entry name" value="GFO_IDH_MocA"/>
    <property type="match status" value="1"/>
</dbReference>
<dbReference type="InterPro" id="IPR051450">
    <property type="entry name" value="Gfo/Idh/MocA_Oxidoreductases"/>
</dbReference>
<dbReference type="Gene3D" id="3.30.360.10">
    <property type="entry name" value="Dihydrodipicolinate Reductase, domain 2"/>
    <property type="match status" value="1"/>
</dbReference>
<dbReference type="RefSeq" id="WP_311663146.1">
    <property type="nucleotide sequence ID" value="NZ_JAVRHT010000017.1"/>
</dbReference>
<comment type="caution">
    <text evidence="3">The sequence shown here is derived from an EMBL/GenBank/DDBJ whole genome shotgun (WGS) entry which is preliminary data.</text>
</comment>
<reference evidence="3 4" key="1">
    <citation type="submission" date="2023-09" db="EMBL/GenBank/DDBJ databases">
        <authorList>
            <person name="Rey-Velasco X."/>
        </authorList>
    </citation>
    <scope>NUCLEOTIDE SEQUENCE [LARGE SCALE GENOMIC DNA]</scope>
    <source>
        <strain evidence="3 4">F394</strain>
    </source>
</reference>
<proteinExistence type="predicted"/>
<sequence length="345" mass="36824">MSSFAFSEAVRIGHVGVGRWGLNLLRNTAALPGAEVVAVCDRRDPALAAAARLAPGARAVRDVDALLADAAVEAVVVAVETPLHYEVALAALEAGKHVFVEKPLAQTAAEAERLVREARERGLRLMVGHLLRYHPAFRHVERLAADGALGEIRYVHSMRVNLGVVRDRENAFDSLAPHDLAVAQALLPGRPVAVAAQGQAFLQPGVEDVVFATVTYEGGQIAHLHCSWLDPHKVRRTTVVGSEKMATVDDMEPAEKVRVYDKGIDPSAEAGYASFAGALTVRSGDIVVPRIAPAEPLRLEVEEFVASVREGRPALTDGDDGLAVVRVLEAARRSLAEGGARVEIP</sequence>
<dbReference type="InterPro" id="IPR000683">
    <property type="entry name" value="Gfo/Idh/MocA-like_OxRdtase_N"/>
</dbReference>
<dbReference type="EMBL" id="JAVRHT010000017">
    <property type="protein sequence ID" value="MDT0631802.1"/>
    <property type="molecule type" value="Genomic_DNA"/>
</dbReference>
<dbReference type="Proteomes" id="UP001267426">
    <property type="component" value="Unassembled WGS sequence"/>
</dbReference>
<dbReference type="SUPFAM" id="SSF51735">
    <property type="entry name" value="NAD(P)-binding Rossmann-fold domains"/>
    <property type="match status" value="1"/>
</dbReference>
<dbReference type="PANTHER" id="PTHR43377">
    <property type="entry name" value="BILIVERDIN REDUCTASE A"/>
    <property type="match status" value="1"/>
</dbReference>
<keyword evidence="4" id="KW-1185">Reference proteome</keyword>
<evidence type="ECO:0000313" key="3">
    <source>
        <dbReference type="EMBL" id="MDT0631802.1"/>
    </source>
</evidence>
<dbReference type="Gene3D" id="3.40.50.720">
    <property type="entry name" value="NAD(P)-binding Rossmann-like Domain"/>
    <property type="match status" value="1"/>
</dbReference>
<dbReference type="PANTHER" id="PTHR43377:SF6">
    <property type="entry name" value="GFO_IDH_MOCA-LIKE OXIDOREDUCTASE N-TERMINAL DOMAIN-CONTAINING PROTEIN"/>
    <property type="match status" value="1"/>
</dbReference>
<accession>A0ABU3BR85</accession>
<feature type="domain" description="Gfo/Idh/MocA-like oxidoreductase N-terminal" evidence="1">
    <location>
        <begin position="11"/>
        <end position="129"/>
    </location>
</feature>
<gene>
    <name evidence="3" type="ORF">RM540_08600</name>
</gene>
<dbReference type="InterPro" id="IPR036291">
    <property type="entry name" value="NAD(P)-bd_dom_sf"/>
</dbReference>